<dbReference type="Pfam" id="PF01565">
    <property type="entry name" value="FAD_binding_4"/>
    <property type="match status" value="1"/>
</dbReference>
<keyword evidence="5" id="KW-0732">Signal</keyword>
<accession>A0A9N9ZAE7</accession>
<dbReference type="SUPFAM" id="SSF56176">
    <property type="entry name" value="FAD-binding/transporter-associated domain-like"/>
    <property type="match status" value="1"/>
</dbReference>
<dbReference type="GO" id="GO:0016491">
    <property type="term" value="F:oxidoreductase activity"/>
    <property type="evidence" value="ECO:0007669"/>
    <property type="project" value="UniProtKB-KW"/>
</dbReference>
<dbReference type="InterPro" id="IPR006094">
    <property type="entry name" value="Oxid_FAD_bind_N"/>
</dbReference>
<proteinExistence type="inferred from homology"/>
<organism evidence="7 8">
    <name type="scientific">Clonostachys solani</name>
    <dbReference type="NCBI Taxonomy" id="160281"/>
    <lineage>
        <taxon>Eukaryota</taxon>
        <taxon>Fungi</taxon>
        <taxon>Dikarya</taxon>
        <taxon>Ascomycota</taxon>
        <taxon>Pezizomycotina</taxon>
        <taxon>Sordariomycetes</taxon>
        <taxon>Hypocreomycetidae</taxon>
        <taxon>Hypocreales</taxon>
        <taxon>Bionectriaceae</taxon>
        <taxon>Clonostachys</taxon>
    </lineage>
</organism>
<evidence type="ECO:0000256" key="4">
    <source>
        <dbReference type="ARBA" id="ARBA00023002"/>
    </source>
</evidence>
<keyword evidence="2" id="KW-0285">Flavoprotein</keyword>
<evidence type="ECO:0000313" key="7">
    <source>
        <dbReference type="EMBL" id="CAH0051926.1"/>
    </source>
</evidence>
<dbReference type="InterPro" id="IPR016166">
    <property type="entry name" value="FAD-bd_PCMH"/>
</dbReference>
<evidence type="ECO:0000256" key="2">
    <source>
        <dbReference type="ARBA" id="ARBA00022630"/>
    </source>
</evidence>
<dbReference type="PROSITE" id="PS51387">
    <property type="entry name" value="FAD_PCMH"/>
    <property type="match status" value="1"/>
</dbReference>
<keyword evidence="4" id="KW-0560">Oxidoreductase</keyword>
<keyword evidence="3" id="KW-0274">FAD</keyword>
<feature type="chain" id="PRO_5040339128" description="FAD-binding PCMH-type domain-containing protein" evidence="5">
    <location>
        <begin position="21"/>
        <end position="508"/>
    </location>
</feature>
<dbReference type="AlphaFoldDB" id="A0A9N9ZAE7"/>
<dbReference type="EMBL" id="CABFOC020000043">
    <property type="protein sequence ID" value="CAH0051926.1"/>
    <property type="molecule type" value="Genomic_DNA"/>
</dbReference>
<feature type="signal peptide" evidence="5">
    <location>
        <begin position="1"/>
        <end position="20"/>
    </location>
</feature>
<feature type="domain" description="FAD-binding PCMH-type" evidence="6">
    <location>
        <begin position="65"/>
        <end position="240"/>
    </location>
</feature>
<dbReference type="InterPro" id="IPR050416">
    <property type="entry name" value="FAD-linked_Oxidoreductase"/>
</dbReference>
<dbReference type="InterPro" id="IPR016169">
    <property type="entry name" value="FAD-bd_PCMH_sub2"/>
</dbReference>
<sequence length="508" mass="54386">MLGPRHLLLFLALIALGALAVAPRDGTTAADAVLQAFGDHDGRLVFQGTPRYKKLNGDYLSTFNSDLEPVLIFLPSTSADVAKFVKCVQPFVRLGLAYIAVRGGGQQPTPACNNVAQGVTVDLRNMAGITINPTANSVTLEAGVRWGTVYQTLQPLGLGVTGGRSNTNGVGGLVLSGGLSFFSSREGFITDNVISFEVVLASGQVITAGPRTNPDLYKAMRGGGNNLGIMTKVTMRTFQQGSFYGGSVFYPPQSFPSQVDAIVNELNSPTTSETHLMISVAYSKQFEAFGGTLGLNQVYYTAPTAEPPQVLKPFTDVQPQIDALNSMRNMTLIDAANEQTSQNTNHQRVAYMNLHVKMDSATLKSAADIFLAGIQPLHDVQNITSSLTLQPYAVSLLEKTSNNGGNVLGLGPSNGPIMSVLLLTWWDNPSADSLVLGTVKSVLARIKSDASARGTLIPFIYMNYAFNHQDVIGSYGSGNKKFLQTVSNKYDTRGLFQRGVPGGWKLFN</sequence>
<evidence type="ECO:0000256" key="1">
    <source>
        <dbReference type="ARBA" id="ARBA00005466"/>
    </source>
</evidence>
<dbReference type="PANTHER" id="PTHR42973">
    <property type="entry name" value="BINDING OXIDOREDUCTASE, PUTATIVE (AFU_ORTHOLOGUE AFUA_1G17690)-RELATED"/>
    <property type="match status" value="1"/>
</dbReference>
<keyword evidence="8" id="KW-1185">Reference proteome</keyword>
<comment type="caution">
    <text evidence="7">The sequence shown here is derived from an EMBL/GenBank/DDBJ whole genome shotgun (WGS) entry which is preliminary data.</text>
</comment>
<dbReference type="Gene3D" id="3.30.465.10">
    <property type="match status" value="1"/>
</dbReference>
<dbReference type="PANTHER" id="PTHR42973:SF22">
    <property type="entry name" value="FAD-BINDING PCMH-TYPE DOMAIN-CONTAINING PROTEIN-RELATED"/>
    <property type="match status" value="1"/>
</dbReference>
<reference evidence="7 8" key="2">
    <citation type="submission" date="2021-10" db="EMBL/GenBank/DDBJ databases">
        <authorList>
            <person name="Piombo E."/>
        </authorList>
    </citation>
    <scope>NUCLEOTIDE SEQUENCE [LARGE SCALE GENOMIC DNA]</scope>
</reference>
<dbReference type="InterPro" id="IPR036318">
    <property type="entry name" value="FAD-bd_PCMH-like_sf"/>
</dbReference>
<dbReference type="Proteomes" id="UP000775872">
    <property type="component" value="Unassembled WGS sequence"/>
</dbReference>
<reference evidence="8" key="1">
    <citation type="submission" date="2019-06" db="EMBL/GenBank/DDBJ databases">
        <authorList>
            <person name="Broberg M."/>
        </authorList>
    </citation>
    <scope>NUCLEOTIDE SEQUENCE [LARGE SCALE GENOMIC DNA]</scope>
</reference>
<evidence type="ECO:0000256" key="3">
    <source>
        <dbReference type="ARBA" id="ARBA00022827"/>
    </source>
</evidence>
<evidence type="ECO:0000256" key="5">
    <source>
        <dbReference type="SAM" id="SignalP"/>
    </source>
</evidence>
<name>A0A9N9ZAE7_9HYPO</name>
<gene>
    <name evidence="7" type="ORF">CSOL1703_00014857</name>
</gene>
<dbReference type="GO" id="GO:0071949">
    <property type="term" value="F:FAD binding"/>
    <property type="evidence" value="ECO:0007669"/>
    <property type="project" value="InterPro"/>
</dbReference>
<comment type="similarity">
    <text evidence="1">Belongs to the oxygen-dependent FAD-linked oxidoreductase family.</text>
</comment>
<dbReference type="OrthoDB" id="2151789at2759"/>
<evidence type="ECO:0000259" key="6">
    <source>
        <dbReference type="PROSITE" id="PS51387"/>
    </source>
</evidence>
<evidence type="ECO:0000313" key="8">
    <source>
        <dbReference type="Proteomes" id="UP000775872"/>
    </source>
</evidence>
<protein>
    <recommendedName>
        <fullName evidence="6">FAD-binding PCMH-type domain-containing protein</fullName>
    </recommendedName>
</protein>